<comment type="caution">
    <text evidence="1">The sequence shown here is derived from an EMBL/GenBank/DDBJ whole genome shotgun (WGS) entry which is preliminary data.</text>
</comment>
<gene>
    <name evidence="1" type="ORF">GETHED_02070</name>
</gene>
<dbReference type="Proteomes" id="UP001165044">
    <property type="component" value="Unassembled WGS sequence"/>
</dbReference>
<name>A0ABQ5PU01_9BACT</name>
<proteinExistence type="predicted"/>
<evidence type="ECO:0000313" key="1">
    <source>
        <dbReference type="EMBL" id="GLH65843.1"/>
    </source>
</evidence>
<evidence type="ECO:0000313" key="2">
    <source>
        <dbReference type="Proteomes" id="UP001165044"/>
    </source>
</evidence>
<dbReference type="RefSeq" id="WP_285605934.1">
    <property type="nucleotide sequence ID" value="NZ_BSDC01000001.1"/>
</dbReference>
<organism evidence="1 2">
    <name type="scientific">Geothrix edaphica</name>
    <dbReference type="NCBI Taxonomy" id="2927976"/>
    <lineage>
        <taxon>Bacteria</taxon>
        <taxon>Pseudomonadati</taxon>
        <taxon>Acidobacteriota</taxon>
        <taxon>Holophagae</taxon>
        <taxon>Holophagales</taxon>
        <taxon>Holophagaceae</taxon>
        <taxon>Geothrix</taxon>
    </lineage>
</organism>
<sequence length="390" mass="42291">MSASAALPAPPAPVRKGRWYLGLVILLMFPACHPPPSTLPQGPKEQPVLQDPAWFGEGVRPAPLGRVPFAWARPGLDLRGQPMELAPWEVPAAPPPGAEAGGPWTTKRDQVTQVLQVLAAEGFALAQQWSPPGAAPPVYRVQGRVLAFDRQARVAAKAGQVAGNIALVPVNLALLLLSNGALNQPLFISGVSGYRTDVLFQVKAVDLRTGGTVLALQDRLDFKSLQSPTSLPAAIWELAGGPVAEATWWPARELHEADGDKVWFSSGLDLSQARIHCLRWLAGQSLDSELGEKELKWGLQANRMPRKLAEPEAEKGGPTLSETEGTLFLQGEAQPRNGPICRVRLWDPATGQVLGLMQVSKGFWRTDIEKDWARRIRKHLRSQKGSTPAR</sequence>
<protein>
    <recommendedName>
        <fullName evidence="3">DUF4340 domain-containing protein</fullName>
    </recommendedName>
</protein>
<accession>A0ABQ5PU01</accession>
<keyword evidence="2" id="KW-1185">Reference proteome</keyword>
<reference evidence="1" key="1">
    <citation type="journal article" date="2023" name="Antonie Van Leeuwenhoek">
        <title>Mesoterricola silvestris gen. nov., sp. nov., Mesoterricola sediminis sp. nov., Geothrix oryzae sp. nov., Geothrix edaphica sp. nov., Geothrix rubra sp. nov., and Geothrix limicola sp. nov., six novel members of Acidobacteriota isolated from soils.</title>
        <authorList>
            <person name="Itoh H."/>
            <person name="Sugisawa Y."/>
            <person name="Mise K."/>
            <person name="Xu Z."/>
            <person name="Kuniyasu M."/>
            <person name="Ushijima N."/>
            <person name="Kawano K."/>
            <person name="Kobayashi E."/>
            <person name="Shiratori Y."/>
            <person name="Masuda Y."/>
            <person name="Senoo K."/>
        </authorList>
    </citation>
    <scope>NUCLEOTIDE SEQUENCE</scope>
    <source>
        <strain evidence="1">Red802</strain>
    </source>
</reference>
<evidence type="ECO:0008006" key="3">
    <source>
        <dbReference type="Google" id="ProtNLM"/>
    </source>
</evidence>
<dbReference type="EMBL" id="BSDC01000001">
    <property type="protein sequence ID" value="GLH65843.1"/>
    <property type="molecule type" value="Genomic_DNA"/>
</dbReference>